<comment type="catalytic activity">
    <reaction evidence="17">
        <text>a 1,2-diacyl-sn-glycero-3-phospho-(1D-myo-inositol-3-phosphate)(in) = a 1,2-diacyl-sn-glycero-3-phospho-(1D-myo-inositol-3-phosphate)(out)</text>
        <dbReference type="Rhea" id="RHEA:67920"/>
        <dbReference type="ChEBI" id="CHEBI:58088"/>
    </reaction>
</comment>
<feature type="compositionally biased region" description="Acidic residues" evidence="22">
    <location>
        <begin position="931"/>
        <end position="944"/>
    </location>
</feature>
<dbReference type="EMBL" id="KN847344">
    <property type="protein sequence ID" value="KIW37371.1"/>
    <property type="molecule type" value="Genomic_DNA"/>
</dbReference>
<dbReference type="InterPro" id="IPR007241">
    <property type="entry name" value="Autophagy-rel_prot_9"/>
</dbReference>
<comment type="function">
    <text evidence="21">Phospholipid scramblase involved in autophagy. Cycles between the preautophagosomal structure/phagophore assembly site (PAS) and the cytoplasmic vesicle pool and supplies membrane for the growing autophagosome. Lipid scramblase activity plays a key role in preautophagosomal structure/phagophore assembly by distributing the phospholipids that arrive through ATG2 from the cytoplasmic to the luminal leaflet of the bilayer, thereby driving autophagosomal membrane expansion.</text>
</comment>
<evidence type="ECO:0000313" key="23">
    <source>
        <dbReference type="EMBL" id="KIW37371.1"/>
    </source>
</evidence>
<dbReference type="GO" id="GO:0030659">
    <property type="term" value="C:cytoplasmic vesicle membrane"/>
    <property type="evidence" value="ECO:0007669"/>
    <property type="project" value="UniProtKB-SubCell"/>
</dbReference>
<dbReference type="GO" id="GO:0000139">
    <property type="term" value="C:Golgi membrane"/>
    <property type="evidence" value="ECO:0007669"/>
    <property type="project" value="UniProtKB-SubCell"/>
</dbReference>
<dbReference type="GO" id="GO:0006869">
    <property type="term" value="P:lipid transport"/>
    <property type="evidence" value="ECO:0007669"/>
    <property type="project" value="UniProtKB-KW"/>
</dbReference>
<dbReference type="VEuPathDB" id="FungiDB:PV06_10415"/>
<comment type="subunit">
    <text evidence="20">Homotrimer; forms a homotrimer with a central pore that forms a path between the two membrane leaflets.</text>
</comment>
<dbReference type="GeneID" id="27362489"/>
<keyword evidence="9 21" id="KW-1133">Transmembrane helix</keyword>
<keyword evidence="14" id="KW-0968">Cytoplasmic vesicle</keyword>
<organism evidence="23 24">
    <name type="scientific">Exophiala oligosperma</name>
    <dbReference type="NCBI Taxonomy" id="215243"/>
    <lineage>
        <taxon>Eukaryota</taxon>
        <taxon>Fungi</taxon>
        <taxon>Dikarya</taxon>
        <taxon>Ascomycota</taxon>
        <taxon>Pezizomycotina</taxon>
        <taxon>Eurotiomycetes</taxon>
        <taxon>Chaetothyriomycetidae</taxon>
        <taxon>Chaetothyriales</taxon>
        <taxon>Herpotrichiellaceae</taxon>
        <taxon>Exophiala</taxon>
    </lineage>
</organism>
<keyword evidence="10 21" id="KW-0072">Autophagy</keyword>
<dbReference type="Proteomes" id="UP000053342">
    <property type="component" value="Unassembled WGS sequence"/>
</dbReference>
<dbReference type="OrthoDB" id="2020634at2759"/>
<feature type="transmembrane region" description="Helical" evidence="21">
    <location>
        <begin position="278"/>
        <end position="298"/>
    </location>
</feature>
<keyword evidence="11" id="KW-0333">Golgi apparatus</keyword>
<feature type="region of interest" description="Disordered" evidence="22">
    <location>
        <begin position="915"/>
        <end position="949"/>
    </location>
</feature>
<dbReference type="PANTHER" id="PTHR13038:SF10">
    <property type="entry name" value="AUTOPHAGY-RELATED PROTEIN 9"/>
    <property type="match status" value="1"/>
</dbReference>
<dbReference type="PANTHER" id="PTHR13038">
    <property type="entry name" value="APG9 AUTOPHAGY 9"/>
    <property type="match status" value="1"/>
</dbReference>
<evidence type="ECO:0000256" key="1">
    <source>
        <dbReference type="ARBA" id="ARBA00004439"/>
    </source>
</evidence>
<dbReference type="Pfam" id="PF04109">
    <property type="entry name" value="ATG9"/>
    <property type="match status" value="1"/>
</dbReference>
<feature type="compositionally biased region" description="Polar residues" evidence="22">
    <location>
        <begin position="827"/>
        <end position="838"/>
    </location>
</feature>
<evidence type="ECO:0000256" key="13">
    <source>
        <dbReference type="ARBA" id="ARBA00023136"/>
    </source>
</evidence>
<dbReference type="GO" id="GO:0034045">
    <property type="term" value="C:phagophore assembly site membrane"/>
    <property type="evidence" value="ECO:0007669"/>
    <property type="project" value="UniProtKB-SubCell"/>
</dbReference>
<dbReference type="GO" id="GO:0061709">
    <property type="term" value="P:reticulophagy"/>
    <property type="evidence" value="ECO:0007669"/>
    <property type="project" value="TreeGrafter"/>
</dbReference>
<dbReference type="AlphaFoldDB" id="A0A0D2AAI8"/>
<accession>A0A0D2AAI8</accession>
<dbReference type="GO" id="GO:0034497">
    <property type="term" value="P:protein localization to phagophore assembly site"/>
    <property type="evidence" value="ECO:0007669"/>
    <property type="project" value="TreeGrafter"/>
</dbReference>
<evidence type="ECO:0000256" key="15">
    <source>
        <dbReference type="ARBA" id="ARBA00024479"/>
    </source>
</evidence>
<feature type="transmembrane region" description="Helical" evidence="21">
    <location>
        <begin position="532"/>
        <end position="550"/>
    </location>
</feature>
<evidence type="ECO:0000256" key="12">
    <source>
        <dbReference type="ARBA" id="ARBA00023055"/>
    </source>
</evidence>
<reference evidence="23 24" key="1">
    <citation type="submission" date="2015-01" db="EMBL/GenBank/DDBJ databases">
        <title>The Genome Sequence of Exophiala oligosperma CBS72588.</title>
        <authorList>
            <consortium name="The Broad Institute Genomics Platform"/>
            <person name="Cuomo C."/>
            <person name="de Hoog S."/>
            <person name="Gorbushina A."/>
            <person name="Stielow B."/>
            <person name="Teixiera M."/>
            <person name="Abouelleil A."/>
            <person name="Chapman S.B."/>
            <person name="Priest M."/>
            <person name="Young S.K."/>
            <person name="Wortman J."/>
            <person name="Nusbaum C."/>
            <person name="Birren B."/>
        </authorList>
    </citation>
    <scope>NUCLEOTIDE SEQUENCE [LARGE SCALE GENOMIC DNA]</scope>
    <source>
        <strain evidence="23 24">CBS 72588</strain>
    </source>
</reference>
<evidence type="ECO:0000256" key="22">
    <source>
        <dbReference type="SAM" id="MobiDB-lite"/>
    </source>
</evidence>
<proteinExistence type="inferred from homology"/>
<feature type="transmembrane region" description="Helical" evidence="21">
    <location>
        <begin position="224"/>
        <end position="244"/>
    </location>
</feature>
<dbReference type="GO" id="GO:0000422">
    <property type="term" value="P:autophagy of mitochondrion"/>
    <property type="evidence" value="ECO:0007669"/>
    <property type="project" value="TreeGrafter"/>
</dbReference>
<dbReference type="GO" id="GO:0034727">
    <property type="term" value="P:piecemeal microautophagy of the nucleus"/>
    <property type="evidence" value="ECO:0007669"/>
    <property type="project" value="TreeGrafter"/>
</dbReference>
<evidence type="ECO:0000256" key="9">
    <source>
        <dbReference type="ARBA" id="ARBA00022989"/>
    </source>
</evidence>
<comment type="similarity">
    <text evidence="5 21">Belongs to the ATG9 family.</text>
</comment>
<evidence type="ECO:0000313" key="24">
    <source>
        <dbReference type="Proteomes" id="UP000053342"/>
    </source>
</evidence>
<keyword evidence="7 21" id="KW-0813">Transport</keyword>
<dbReference type="GO" id="GO:0005776">
    <property type="term" value="C:autophagosome"/>
    <property type="evidence" value="ECO:0007669"/>
    <property type="project" value="TreeGrafter"/>
</dbReference>
<evidence type="ECO:0000256" key="20">
    <source>
        <dbReference type="ARBA" id="ARBA00025904"/>
    </source>
</evidence>
<evidence type="ECO:0000256" key="8">
    <source>
        <dbReference type="ARBA" id="ARBA00022692"/>
    </source>
</evidence>
<feature type="compositionally biased region" description="Polar residues" evidence="22">
    <location>
        <begin position="58"/>
        <end position="67"/>
    </location>
</feature>
<sequence>MASNFISRFTGSNHASASIYETLRQHDEDTDASDVEERAGLAAGAQNVRDGFHDIGTGNATFSQSRVGSRLAEGLNNSRGQVRAPGKGKSRATNRSRYPRSQKLLDVEEADDDVPASLLIDPNAGTHEHDSISLPPPPSHFSDALPLPEDINFDTPSRRSRSRDHSDTNERHSAVPIRPFWGGGLANADPKEKAMFRWVNVTDLDNFLLDVYNYYLCHGFWSMLLMRFFNLITVAFVVGFSLFLTQCIDYQGIKGSTKMSDILIPRCASKMGFVPNALLWISSFVWLWNLVLSVFDIFRLRQMHDFYLHLLGIPETEIQSISWQEVVSRLMALRDSNPTITSTSKRPGGYLRSQDKQRMDAHDIASRLMRRENYMIAMMNKDLLDLTLPIPFLRNRKLFTRTLEWNIELCIMDFVFNHKGQVRPLFLKDTHRKSLSDALRKRFITMGIVSLVFAPFLAGFALTKHFFQNFNEYQKNPAQIGSREYTRFAQWKFREFNELYHLFQRRVNMSYPFATRYLNQFPKDKTIQTAKFVSLVSGAVVSVLGLATVLDQENFLNFEVTPGRTSIFYIGVFGSIWAVARGLLPDDNMVYDTAFSIQEVIEFTHYVPAHWEGRLHTVEVKDEFSQFYQMKVVVFLEEVLSMIFTPFVLWFSLPKCSERIIDFFREFTVHVDGIGYVCSFAEFGFMERAIRPQAATTTKPEEAVRNANESSGKALGTYLRDDYFAPKDNKLEQSYWGFMNDYARNPKTDIRFPYHHHHSRRPLHMPPPVPGLLSPTFPAAEQGNNFGGSDGIRRGAGLGLLSSPNRAALGTPRVGAQHHGGQGQAQLHSTQPLGSPLQSMLLDPHHQPSASGFGGSPPAVRHRASGATGKQRRDRDTPLHGMAEEMPPDGGNHRRAQADGPPLAAVAEQPVSLSATNEAGELGSWKYEVESSSEADSENEDDENDPKAITALGALGPLGLIRQFQKAQAQENGRARATGTGI</sequence>
<dbReference type="STRING" id="215243.A0A0D2AAI8"/>
<gene>
    <name evidence="23" type="ORF">PV06_10415</name>
</gene>
<evidence type="ECO:0000256" key="14">
    <source>
        <dbReference type="ARBA" id="ARBA00023329"/>
    </source>
</evidence>
<feature type="compositionally biased region" description="Gly residues" evidence="22">
    <location>
        <begin position="785"/>
        <end position="798"/>
    </location>
</feature>
<evidence type="ECO:0000256" key="2">
    <source>
        <dbReference type="ARBA" id="ARBA00004477"/>
    </source>
</evidence>
<evidence type="ECO:0000256" key="17">
    <source>
        <dbReference type="ARBA" id="ARBA00024621"/>
    </source>
</evidence>
<evidence type="ECO:0000256" key="5">
    <source>
        <dbReference type="ARBA" id="ARBA00006185"/>
    </source>
</evidence>
<feature type="transmembrane region" description="Helical" evidence="21">
    <location>
        <begin position="632"/>
        <end position="653"/>
    </location>
</feature>
<comment type="subcellular location">
    <subcellularLocation>
        <location evidence="1">Cytoplasmic vesicle membrane</location>
        <topology evidence="1">Multi-pass membrane protein</topology>
    </subcellularLocation>
    <subcellularLocation>
        <location evidence="2">Endoplasmic reticulum membrane</location>
        <topology evidence="2">Multi-pass membrane protein</topology>
    </subcellularLocation>
    <subcellularLocation>
        <location evidence="4">Golgi apparatus membrane</location>
        <topology evidence="4">Multi-pass membrane protein</topology>
    </subcellularLocation>
    <subcellularLocation>
        <location evidence="3 21">Preautophagosomal structure membrane</location>
        <topology evidence="3 21">Multi-pass membrane protein</topology>
    </subcellularLocation>
</comment>
<comment type="function">
    <text evidence="19">Phospholipid scramblase involved in autophagy and cytoplasm to vacuole transport (Cvt) vesicle formation. Cycles between the preautophagosomal structure/phagophore assembly site (PAS) and the cytoplasmic vesicle pool and supplies membrane for the growing autophagosome. Lipid scramblase activity plays a key role in preautophagosomal structure/phagophore assembly by distributing the phospholipids that arrive through ATG2 from the cytoplasmic to the luminal leaflet of the bilayer, thereby driving autophagosomal membrane expansion. Required for mitophagy. Also involved in endoplasmic reticulum-specific autophagic process and is essential for the survival of cells subjected to severe ER stress. Different machineries are required for anterograde trafficking to the PAS during either the Cvt pathway or bulk autophagy and for retrograde trafficking.</text>
</comment>
<evidence type="ECO:0000256" key="21">
    <source>
        <dbReference type="RuleBase" id="RU364027"/>
    </source>
</evidence>
<evidence type="ECO:0000256" key="6">
    <source>
        <dbReference type="ARBA" id="ARBA00018074"/>
    </source>
</evidence>
<keyword evidence="8 21" id="KW-0812">Transmembrane</keyword>
<evidence type="ECO:0000256" key="16">
    <source>
        <dbReference type="ARBA" id="ARBA00024615"/>
    </source>
</evidence>
<evidence type="ECO:0000256" key="7">
    <source>
        <dbReference type="ARBA" id="ARBA00022448"/>
    </source>
</evidence>
<comment type="catalytic activity">
    <reaction evidence="15">
        <text>a 1,2-diacyl-sn-glycero-3-phospho-L-serine(in) = a 1,2-diacyl-sn-glycero-3-phospho-L-serine(out)</text>
        <dbReference type="Rhea" id="RHEA:38663"/>
        <dbReference type="ChEBI" id="CHEBI:57262"/>
    </reaction>
</comment>
<keyword evidence="24" id="KW-1185">Reference proteome</keyword>
<evidence type="ECO:0000256" key="18">
    <source>
        <dbReference type="ARBA" id="ARBA00024631"/>
    </source>
</evidence>
<feature type="region of interest" description="Disordered" evidence="22">
    <location>
        <begin position="55"/>
        <end position="171"/>
    </location>
</feature>
<evidence type="ECO:0000256" key="19">
    <source>
        <dbReference type="ARBA" id="ARBA00025503"/>
    </source>
</evidence>
<keyword evidence="13 21" id="KW-0472">Membrane</keyword>
<dbReference type="RefSeq" id="XP_016257587.1">
    <property type="nucleotide sequence ID" value="XM_016411967.1"/>
</dbReference>
<feature type="region of interest" description="Disordered" evidence="22">
    <location>
        <begin position="781"/>
        <end position="901"/>
    </location>
</feature>
<evidence type="ECO:0000256" key="10">
    <source>
        <dbReference type="ARBA" id="ARBA00023006"/>
    </source>
</evidence>
<keyword evidence="12 21" id="KW-0445">Lipid transport</keyword>
<feature type="compositionally biased region" description="Basic residues" evidence="22">
    <location>
        <begin position="86"/>
        <end position="100"/>
    </location>
</feature>
<dbReference type="HOGENOM" id="CLU_006200_1_1_1"/>
<dbReference type="GO" id="GO:0005789">
    <property type="term" value="C:endoplasmic reticulum membrane"/>
    <property type="evidence" value="ECO:0007669"/>
    <property type="project" value="UniProtKB-SubCell"/>
</dbReference>
<protein>
    <recommendedName>
        <fullName evidence="6 21">Autophagy-related protein 9</fullName>
    </recommendedName>
</protein>
<evidence type="ECO:0000256" key="11">
    <source>
        <dbReference type="ARBA" id="ARBA00023034"/>
    </source>
</evidence>
<comment type="catalytic activity">
    <reaction evidence="16">
        <text>a 1,2-diacyl-sn-glycero-3-phosphoethanolamine(in) = a 1,2-diacyl-sn-glycero-3-phosphoethanolamine(out)</text>
        <dbReference type="Rhea" id="RHEA:38895"/>
        <dbReference type="ChEBI" id="CHEBI:64612"/>
    </reaction>
</comment>
<comment type="catalytic activity">
    <reaction evidence="18">
        <text>a 1,2-diacyl-sn-glycero-3-phosphocholine(in) = a 1,2-diacyl-sn-glycero-3-phosphocholine(out)</text>
        <dbReference type="Rhea" id="RHEA:38571"/>
        <dbReference type="ChEBI" id="CHEBI:57643"/>
    </reaction>
</comment>
<feature type="transmembrane region" description="Helical" evidence="21">
    <location>
        <begin position="562"/>
        <end position="580"/>
    </location>
</feature>
<evidence type="ECO:0000256" key="4">
    <source>
        <dbReference type="ARBA" id="ARBA00004653"/>
    </source>
</evidence>
<name>A0A0D2AAI8_9EURO</name>
<evidence type="ECO:0000256" key="3">
    <source>
        <dbReference type="ARBA" id="ARBA00004511"/>
    </source>
</evidence>
<feature type="transmembrane region" description="Helical" evidence="21">
    <location>
        <begin position="443"/>
        <end position="462"/>
    </location>
</feature>